<gene>
    <name evidence="5" type="ORF">ZOSMA_53G00610</name>
</gene>
<dbReference type="InterPro" id="IPR055428">
    <property type="entry name" value="TRAPPC13_C"/>
</dbReference>
<comment type="caution">
    <text evidence="5">The sequence shown here is derived from an EMBL/GenBank/DDBJ whole genome shotgun (WGS) entry which is preliminary data.</text>
</comment>
<dbReference type="Proteomes" id="UP000036987">
    <property type="component" value="Unassembled WGS sequence"/>
</dbReference>
<dbReference type="InterPro" id="IPR010378">
    <property type="entry name" value="TRAPPC13"/>
</dbReference>
<dbReference type="InterPro" id="IPR055429">
    <property type="entry name" value="TRAPPC13_M"/>
</dbReference>
<organism evidence="5 6">
    <name type="scientific">Zostera marina</name>
    <name type="common">Eelgrass</name>
    <dbReference type="NCBI Taxonomy" id="29655"/>
    <lineage>
        <taxon>Eukaryota</taxon>
        <taxon>Viridiplantae</taxon>
        <taxon>Streptophyta</taxon>
        <taxon>Embryophyta</taxon>
        <taxon>Tracheophyta</taxon>
        <taxon>Spermatophyta</taxon>
        <taxon>Magnoliopsida</taxon>
        <taxon>Liliopsida</taxon>
        <taxon>Zosteraceae</taxon>
        <taxon>Zostera</taxon>
    </lineage>
</organism>
<evidence type="ECO:0000259" key="4">
    <source>
        <dbReference type="Pfam" id="PF23647"/>
    </source>
</evidence>
<dbReference type="PANTHER" id="PTHR13134:SF3">
    <property type="entry name" value="TRAFFICKING PROTEIN PARTICLE COMPLEX SUBUNIT 13"/>
    <property type="match status" value="1"/>
</dbReference>
<evidence type="ECO:0000256" key="1">
    <source>
        <dbReference type="ARBA" id="ARBA00010785"/>
    </source>
</evidence>
<reference evidence="6" key="1">
    <citation type="journal article" date="2016" name="Nature">
        <title>The genome of the seagrass Zostera marina reveals angiosperm adaptation to the sea.</title>
        <authorList>
            <person name="Olsen J.L."/>
            <person name="Rouze P."/>
            <person name="Verhelst B."/>
            <person name="Lin Y.-C."/>
            <person name="Bayer T."/>
            <person name="Collen J."/>
            <person name="Dattolo E."/>
            <person name="De Paoli E."/>
            <person name="Dittami S."/>
            <person name="Maumus F."/>
            <person name="Michel G."/>
            <person name="Kersting A."/>
            <person name="Lauritano C."/>
            <person name="Lohaus R."/>
            <person name="Toepel M."/>
            <person name="Tonon T."/>
            <person name="Vanneste K."/>
            <person name="Amirebrahimi M."/>
            <person name="Brakel J."/>
            <person name="Bostroem C."/>
            <person name="Chovatia M."/>
            <person name="Grimwood J."/>
            <person name="Jenkins J.W."/>
            <person name="Jueterbock A."/>
            <person name="Mraz A."/>
            <person name="Stam W.T."/>
            <person name="Tice H."/>
            <person name="Bornberg-Bauer E."/>
            <person name="Green P.J."/>
            <person name="Pearson G.A."/>
            <person name="Procaccini G."/>
            <person name="Duarte C.M."/>
            <person name="Schmutz J."/>
            <person name="Reusch T.B.H."/>
            <person name="Van de Peer Y."/>
        </authorList>
    </citation>
    <scope>NUCLEOTIDE SEQUENCE [LARGE SCALE GENOMIC DNA]</scope>
    <source>
        <strain evidence="6">cv. Finnish</strain>
    </source>
</reference>
<dbReference type="PANTHER" id="PTHR13134">
    <property type="entry name" value="TRAFFICKING PROTEIN PARTICLE COMPLEX SUBUNIT 13"/>
    <property type="match status" value="1"/>
</dbReference>
<dbReference type="Pfam" id="PF23643">
    <property type="entry name" value="TRAPPC13_C"/>
    <property type="match status" value="1"/>
</dbReference>
<dbReference type="Pfam" id="PF06159">
    <property type="entry name" value="TRAPPC13_N"/>
    <property type="match status" value="1"/>
</dbReference>
<dbReference type="EMBL" id="LFYR01001508">
    <property type="protein sequence ID" value="KMZ61274.1"/>
    <property type="molecule type" value="Genomic_DNA"/>
</dbReference>
<feature type="domain" description="Trafficking protein particle complex subunit 13 C-terminal" evidence="3">
    <location>
        <begin position="338"/>
        <end position="430"/>
    </location>
</feature>
<protein>
    <recommendedName>
        <fullName evidence="7">Trafficking protein particle complex subunit 13</fullName>
    </recommendedName>
</protein>
<accession>A0A0K9NX04</accession>
<evidence type="ECO:0008006" key="7">
    <source>
        <dbReference type="Google" id="ProtNLM"/>
    </source>
</evidence>
<dbReference type="AlphaFoldDB" id="A0A0K9NX04"/>
<evidence type="ECO:0000313" key="5">
    <source>
        <dbReference type="EMBL" id="KMZ61274.1"/>
    </source>
</evidence>
<dbReference type="GO" id="GO:1990072">
    <property type="term" value="C:TRAPPIII protein complex"/>
    <property type="evidence" value="ECO:0000318"/>
    <property type="project" value="GO_Central"/>
</dbReference>
<dbReference type="Pfam" id="PF23647">
    <property type="entry name" value="TRAPPC13_M"/>
    <property type="match status" value="1"/>
</dbReference>
<evidence type="ECO:0000259" key="3">
    <source>
        <dbReference type="Pfam" id="PF23643"/>
    </source>
</evidence>
<dbReference type="STRING" id="29655.A0A0K9NX04"/>
<proteinExistence type="inferred from homology"/>
<keyword evidence="6" id="KW-1185">Reference proteome</keyword>
<name>A0A0K9NX04_ZOSMR</name>
<evidence type="ECO:0000259" key="2">
    <source>
        <dbReference type="Pfam" id="PF06159"/>
    </source>
</evidence>
<feature type="domain" description="Trafficking protein particle complex subunit 13 N-terminal" evidence="2">
    <location>
        <begin position="11"/>
        <end position="195"/>
    </location>
</feature>
<feature type="domain" description="Trafficking protein particle complex subunit 13 middle" evidence="4">
    <location>
        <begin position="199"/>
        <end position="319"/>
    </location>
</feature>
<evidence type="ECO:0000313" key="6">
    <source>
        <dbReference type="Proteomes" id="UP000036987"/>
    </source>
</evidence>
<dbReference type="OrthoDB" id="10250284at2759"/>
<comment type="similarity">
    <text evidence="1">Belongs to the TRAPPC13 family.</text>
</comment>
<sequence>MSTQHSPSSNHSLAFRVMRLCRPSFQAEDLILRLDPFDIFAGEDLFDESNGISPSLLDATVASAGKDLRDFSYRGRYQLQTPSDAISLPGLLMVPQSFGAIYLGETFSSYISANNSSRSETRDVVIKAEIQTEKQRIILFTTKSPIESIRAGGRYDFIVEHDVKELGAHTLVCTALYNDGESERKYLPQFFKFVVSNPLSVKTKVRSVKDKTYLEACIENHTKSNLFMDQVEFEPAQNWSATILSFDDRPSKQNSLNREIFKPPILIKASGGIQNYLYQLRQTLPESGHVKVEGSNLLGKLQITWRTNLGEPGRLQTQHILGTPVTEKDVDFQVLKIPSNIILGKPFLVQLSLKNKTDRKIGPFEVFASQSGVTEDRAVMVNGLQELVFSQLDAYDAMGFDLNMIATRPGIQRISGITVSDARGKKLYDTLPDVEIYVA</sequence>
<dbReference type="OMA" id="YLCVHNG"/>
<dbReference type="InterPro" id="IPR055427">
    <property type="entry name" value="TRAPPC13_N"/>
</dbReference>